<comment type="caution">
    <text evidence="1">The sequence shown here is derived from an EMBL/GenBank/DDBJ whole genome shotgun (WGS) entry which is preliminary data.</text>
</comment>
<evidence type="ECO:0000313" key="2">
    <source>
        <dbReference type="Proteomes" id="UP001375539"/>
    </source>
</evidence>
<protein>
    <submittedName>
        <fullName evidence="1">Uncharacterized protein</fullName>
    </submittedName>
</protein>
<accession>A0ACC6QL92</accession>
<name>A0ACC6QL92_9ACTN</name>
<sequence length="124" mass="13481">MTDADSQPLPDWIGEILDRWIPPEDYDARLSAVVDGYIADQVGAVNPQVLPDPACRRDLDGDDLWGLPSSPADAEDSHLLDHAGHDGPAPFDVLRGLVAPDRQHIGFRAGPLDDGRRFTCAQCL</sequence>
<dbReference type="Proteomes" id="UP001375539">
    <property type="component" value="Unassembled WGS sequence"/>
</dbReference>
<keyword evidence="2" id="KW-1185">Reference proteome</keyword>
<organism evidence="1 2">
    <name type="scientific">Streptomyces pratisoli</name>
    <dbReference type="NCBI Taxonomy" id="3139917"/>
    <lineage>
        <taxon>Bacteria</taxon>
        <taxon>Bacillati</taxon>
        <taxon>Actinomycetota</taxon>
        <taxon>Actinomycetes</taxon>
        <taxon>Kitasatosporales</taxon>
        <taxon>Streptomycetaceae</taxon>
        <taxon>Streptomyces</taxon>
    </lineage>
</organism>
<dbReference type="EMBL" id="JBBKAI010000002">
    <property type="protein sequence ID" value="MEJ8659031.1"/>
    <property type="molecule type" value="Genomic_DNA"/>
</dbReference>
<proteinExistence type="predicted"/>
<evidence type="ECO:0000313" key="1">
    <source>
        <dbReference type="EMBL" id="MEJ8659031.1"/>
    </source>
</evidence>
<gene>
    <name evidence="1" type="ORF">WKI58_21345</name>
</gene>
<reference evidence="1" key="1">
    <citation type="submission" date="2024-03" db="EMBL/GenBank/DDBJ databases">
        <title>Novel Streptomyces species of biotechnological and ecological value are a feature of Machair soil.</title>
        <authorList>
            <person name="Prole J.R."/>
            <person name="Goodfellow M."/>
            <person name="Allenby N."/>
            <person name="Ward A.C."/>
        </authorList>
    </citation>
    <scope>NUCLEOTIDE SEQUENCE</scope>
    <source>
        <strain evidence="1">MS1.AVA.4</strain>
    </source>
</reference>